<dbReference type="PANTHER" id="PTHR11274">
    <property type="entry name" value="RAD25/XP-B DNA REPAIR HELICASE"/>
    <property type="match status" value="1"/>
</dbReference>
<dbReference type="InterPro" id="IPR014001">
    <property type="entry name" value="Helicase_ATP-bd"/>
</dbReference>
<name>A0A7J3JR67_9CREN</name>
<dbReference type="Pfam" id="PF16203">
    <property type="entry name" value="ERCC3_RAD25_C"/>
    <property type="match status" value="1"/>
</dbReference>
<keyword evidence="2" id="KW-0547">Nucleotide-binding</keyword>
<dbReference type="GO" id="GO:0016787">
    <property type="term" value="F:hydrolase activity"/>
    <property type="evidence" value="ECO:0007669"/>
    <property type="project" value="UniProtKB-KW"/>
</dbReference>
<dbReference type="AlphaFoldDB" id="A0A7J3JR67"/>
<dbReference type="Gene3D" id="3.40.50.300">
    <property type="entry name" value="P-loop containing nucleotide triphosphate hydrolases"/>
    <property type="match status" value="2"/>
</dbReference>
<evidence type="ECO:0000259" key="10">
    <source>
        <dbReference type="PROSITE" id="PS51192"/>
    </source>
</evidence>
<dbReference type="SUPFAM" id="SSF52540">
    <property type="entry name" value="P-loop containing nucleoside triphosphate hydrolases"/>
    <property type="match status" value="1"/>
</dbReference>
<evidence type="ECO:0000313" key="12">
    <source>
        <dbReference type="EMBL" id="HGQ18079.1"/>
    </source>
</evidence>
<dbReference type="Pfam" id="PF04851">
    <property type="entry name" value="ResIII"/>
    <property type="match status" value="1"/>
</dbReference>
<proteinExistence type="inferred from homology"/>
<dbReference type="CDD" id="cd17926">
    <property type="entry name" value="DEXHc_RE"/>
    <property type="match status" value="1"/>
</dbReference>
<dbReference type="SMART" id="SM00490">
    <property type="entry name" value="HELICc"/>
    <property type="match status" value="1"/>
</dbReference>
<accession>A0A7J3JR67</accession>
<dbReference type="InterPro" id="IPR006935">
    <property type="entry name" value="Helicase/UvrB_N"/>
</dbReference>
<keyword evidence="3" id="KW-0378">Hydrolase</keyword>
<feature type="domain" description="Helicase C-terminal" evidence="11">
    <location>
        <begin position="411"/>
        <end position="558"/>
    </location>
</feature>
<dbReference type="InterPro" id="IPR050615">
    <property type="entry name" value="ATP-dep_DNA_Helicase"/>
</dbReference>
<evidence type="ECO:0000256" key="5">
    <source>
        <dbReference type="ARBA" id="ARBA00022840"/>
    </source>
</evidence>
<dbReference type="GO" id="GO:0043138">
    <property type="term" value="F:3'-5' DNA helicase activity"/>
    <property type="evidence" value="ECO:0007669"/>
    <property type="project" value="UniProtKB-EC"/>
</dbReference>
<dbReference type="InterPro" id="IPR027417">
    <property type="entry name" value="P-loop_NTPase"/>
</dbReference>
<dbReference type="PANTHER" id="PTHR11274:SF0">
    <property type="entry name" value="GENERAL TRANSCRIPTION AND DNA REPAIR FACTOR IIH HELICASE SUBUNIT XPB"/>
    <property type="match status" value="1"/>
</dbReference>
<gene>
    <name evidence="12" type="ORF">ENU30_03770</name>
</gene>
<protein>
    <recommendedName>
        <fullName evidence="8">DNA 3'-5' helicase</fullName>
        <ecNumber evidence="8">5.6.2.4</ecNumber>
    </recommendedName>
</protein>
<comment type="similarity">
    <text evidence="1">Belongs to the helicase family. RAD25/XPB subfamily.</text>
</comment>
<keyword evidence="4 12" id="KW-0347">Helicase</keyword>
<dbReference type="PROSITE" id="PS51194">
    <property type="entry name" value="HELICASE_CTER"/>
    <property type="match status" value="1"/>
</dbReference>
<keyword evidence="5" id="KW-0067">ATP-binding</keyword>
<evidence type="ECO:0000256" key="1">
    <source>
        <dbReference type="ARBA" id="ARBA00006637"/>
    </source>
</evidence>
<reference evidence="12" key="1">
    <citation type="journal article" date="2020" name="mSystems">
        <title>Genome- and Community-Level Interaction Insights into Carbon Utilization and Element Cycling Functions of Hydrothermarchaeota in Hydrothermal Sediment.</title>
        <authorList>
            <person name="Zhou Z."/>
            <person name="Liu Y."/>
            <person name="Xu W."/>
            <person name="Pan J."/>
            <person name="Luo Z.H."/>
            <person name="Li M."/>
        </authorList>
    </citation>
    <scope>NUCLEOTIDE SEQUENCE [LARGE SCALE GENOMIC DNA]</scope>
    <source>
        <strain evidence="12">SpSt-657</strain>
    </source>
</reference>
<dbReference type="SMART" id="SM00487">
    <property type="entry name" value="DEXDc"/>
    <property type="match status" value="1"/>
</dbReference>
<evidence type="ECO:0000256" key="2">
    <source>
        <dbReference type="ARBA" id="ARBA00022741"/>
    </source>
</evidence>
<comment type="catalytic activity">
    <reaction evidence="9">
        <text>ATP + H2O = ADP + phosphate + H(+)</text>
        <dbReference type="Rhea" id="RHEA:13065"/>
        <dbReference type="ChEBI" id="CHEBI:15377"/>
        <dbReference type="ChEBI" id="CHEBI:15378"/>
        <dbReference type="ChEBI" id="CHEBI:30616"/>
        <dbReference type="ChEBI" id="CHEBI:43474"/>
        <dbReference type="ChEBI" id="CHEBI:456216"/>
        <dbReference type="EC" id="5.6.2.4"/>
    </reaction>
</comment>
<dbReference type="GO" id="GO:0005524">
    <property type="term" value="F:ATP binding"/>
    <property type="evidence" value="ECO:0007669"/>
    <property type="project" value="UniProtKB-KW"/>
</dbReference>
<dbReference type="EMBL" id="DTBZ01000076">
    <property type="protein sequence ID" value="HGQ18079.1"/>
    <property type="molecule type" value="Genomic_DNA"/>
</dbReference>
<dbReference type="PROSITE" id="PS51192">
    <property type="entry name" value="HELICASE_ATP_BIND_1"/>
    <property type="match status" value="1"/>
</dbReference>
<dbReference type="EC" id="5.6.2.4" evidence="8"/>
<evidence type="ECO:0000259" key="11">
    <source>
        <dbReference type="PROSITE" id="PS51194"/>
    </source>
</evidence>
<keyword evidence="6" id="KW-0413">Isomerase</keyword>
<feature type="domain" description="Helicase ATP-binding" evidence="10">
    <location>
        <begin position="180"/>
        <end position="327"/>
    </location>
</feature>
<organism evidence="12">
    <name type="scientific">Ignisphaera aggregans</name>
    <dbReference type="NCBI Taxonomy" id="334771"/>
    <lineage>
        <taxon>Archaea</taxon>
        <taxon>Thermoproteota</taxon>
        <taxon>Thermoprotei</taxon>
        <taxon>Desulfurococcales</taxon>
        <taxon>Desulfurococcaceae</taxon>
        <taxon>Ignisphaera</taxon>
    </lineage>
</organism>
<dbReference type="InterPro" id="IPR001650">
    <property type="entry name" value="Helicase_C-like"/>
</dbReference>
<evidence type="ECO:0000256" key="3">
    <source>
        <dbReference type="ARBA" id="ARBA00022801"/>
    </source>
</evidence>
<sequence length="558" mass="64209">MSAGVIFYINEWIDEQDFKLLLKFSRYLGREEGKSKFSIDLNKLSEVLRRSELKPSDILDVLMSYEVEFERGSMDDIKRLVENYVPRIIVELYGRDIVFVPNFFLGDTIKDLRGEGKLIYDKNSKVFKLAKPMHLFDIINTLKKRGIDVVNRTGIEERIELPLKLAFKGTLRDYQTEALEAWRKNVYRGIISLPTGTGKTVIAIAAMAEVNVKTLVVTYTKEQMFQWRDKIVEFTDVSPAIVGLFYGNEKRVAPITITTYQSAFRYVDILAMGFSMLIVDEVHHLPADKFRFIAENMYAPIRLGLSATVIREDGRHTDLFPLMGGIVYNKTLQELIEKGYVAPFRVERVYVQLTSDEKKKYKDLLERYKKLAKNRVFEQLLADSRRGDMGALEAIKVRSELRSLVHNAEKKIDAIIKIVNKELENNSKILIFTQYIEQAKKIAEKLSTYYIVGDLDEDARKKRLEMFKQGAVRVLVLTTVGDEGIDIPDANVGIIVAGTGSRRQFIQRLGRLLRPLPGKEARLYEVIVKGTFEEAESRKRREALKMLFEGLLVEEEVQ</sequence>
<dbReference type="PRINTS" id="PR00851">
    <property type="entry name" value="XRODRMPGMNTB"/>
</dbReference>
<evidence type="ECO:0000256" key="6">
    <source>
        <dbReference type="ARBA" id="ARBA00023235"/>
    </source>
</evidence>
<dbReference type="GO" id="GO:0003677">
    <property type="term" value="F:DNA binding"/>
    <property type="evidence" value="ECO:0007669"/>
    <property type="project" value="InterPro"/>
</dbReference>
<evidence type="ECO:0000256" key="8">
    <source>
        <dbReference type="ARBA" id="ARBA00034808"/>
    </source>
</evidence>
<comment type="caution">
    <text evidence="12">The sequence shown here is derived from an EMBL/GenBank/DDBJ whole genome shotgun (WGS) entry which is preliminary data.</text>
</comment>
<comment type="catalytic activity">
    <reaction evidence="7">
        <text>Couples ATP hydrolysis with the unwinding of duplex DNA by translocating in the 3'-5' direction.</text>
        <dbReference type="EC" id="5.6.2.4"/>
    </reaction>
</comment>
<dbReference type="InterPro" id="IPR032438">
    <property type="entry name" value="ERCC3_RAD25_C"/>
</dbReference>
<evidence type="ECO:0000256" key="7">
    <source>
        <dbReference type="ARBA" id="ARBA00034617"/>
    </source>
</evidence>
<evidence type="ECO:0000256" key="4">
    <source>
        <dbReference type="ARBA" id="ARBA00022806"/>
    </source>
</evidence>
<evidence type="ECO:0000256" key="9">
    <source>
        <dbReference type="ARBA" id="ARBA00048988"/>
    </source>
</evidence>